<dbReference type="EC" id="3.4.-.-" evidence="8"/>
<reference evidence="10 11" key="1">
    <citation type="submission" date="2019-08" db="EMBL/GenBank/DDBJ databases">
        <title>In-depth cultivation of the pig gut microbiome towards novel bacterial diversity and tailored functional studies.</title>
        <authorList>
            <person name="Wylensek D."/>
            <person name="Hitch T.C.A."/>
            <person name="Clavel T."/>
        </authorList>
    </citation>
    <scope>NUCLEOTIDE SEQUENCE [LARGE SCALE GENOMIC DNA]</scope>
    <source>
        <strain evidence="10 11">CA-Schmier-601-WT-1</strain>
    </source>
</reference>
<dbReference type="GO" id="GO:0008233">
    <property type="term" value="F:peptidase activity"/>
    <property type="evidence" value="ECO:0007669"/>
    <property type="project" value="UniProtKB-KW"/>
</dbReference>
<dbReference type="GO" id="GO:0106300">
    <property type="term" value="P:protein-DNA covalent cross-linking repair"/>
    <property type="evidence" value="ECO:0007669"/>
    <property type="project" value="InterPro"/>
</dbReference>
<accession>A0A6N7XB60</accession>
<keyword evidence="7" id="KW-0456">Lyase</keyword>
<keyword evidence="5" id="KW-0190">Covalent protein-DNA linkage</keyword>
<evidence type="ECO:0000313" key="10">
    <source>
        <dbReference type="EMBL" id="MST72637.1"/>
    </source>
</evidence>
<dbReference type="InterPro" id="IPR036590">
    <property type="entry name" value="SRAP-like"/>
</dbReference>
<name>A0A6N7XB60_9ACTN</name>
<dbReference type="SUPFAM" id="SSF143081">
    <property type="entry name" value="BB1717-like"/>
    <property type="match status" value="1"/>
</dbReference>
<dbReference type="Proteomes" id="UP000469325">
    <property type="component" value="Unassembled WGS sequence"/>
</dbReference>
<dbReference type="EMBL" id="VUNC01000004">
    <property type="protein sequence ID" value="MST72637.1"/>
    <property type="molecule type" value="Genomic_DNA"/>
</dbReference>
<dbReference type="GO" id="GO:0016829">
    <property type="term" value="F:lyase activity"/>
    <property type="evidence" value="ECO:0007669"/>
    <property type="project" value="UniProtKB-KW"/>
</dbReference>
<evidence type="ECO:0000256" key="6">
    <source>
        <dbReference type="ARBA" id="ARBA00023125"/>
    </source>
</evidence>
<keyword evidence="11" id="KW-1185">Reference proteome</keyword>
<evidence type="ECO:0000256" key="8">
    <source>
        <dbReference type="RuleBase" id="RU364100"/>
    </source>
</evidence>
<dbReference type="InterPro" id="IPR003738">
    <property type="entry name" value="SRAP"/>
</dbReference>
<comment type="similarity">
    <text evidence="1 8">Belongs to the SOS response-associated peptidase family.</text>
</comment>
<sequence length="209" mass="23037">MCHRMNPLTMDEVRRICEELREGGRASAPSQPTRTPDAYPGTQLPLLVPGKGGELEPTLLTWGFALPGRDGLVFNTRLETALEQTRAGRGMWAGPMTEGRCLVPVHGFYESWTQPNAPARKGDAPGGKGRKSRRQVLFRLDGHPVFLMACVRTEDRFSVVTTVPNSTVFPVHNRMPLVLGRGESQRWLNGDFAGLANRGSIKLTSELES</sequence>
<dbReference type="PANTHER" id="PTHR13604:SF0">
    <property type="entry name" value="ABASIC SITE PROCESSING PROTEIN HMCES"/>
    <property type="match status" value="1"/>
</dbReference>
<proteinExistence type="inferred from homology"/>
<protein>
    <recommendedName>
        <fullName evidence="8">Abasic site processing protein</fullName>
        <ecNumber evidence="8">3.4.-.-</ecNumber>
    </recommendedName>
</protein>
<gene>
    <name evidence="10" type="ORF">FYJ68_05900</name>
</gene>
<evidence type="ECO:0000256" key="7">
    <source>
        <dbReference type="ARBA" id="ARBA00023239"/>
    </source>
</evidence>
<evidence type="ECO:0000256" key="3">
    <source>
        <dbReference type="ARBA" id="ARBA00022763"/>
    </source>
</evidence>
<evidence type="ECO:0000256" key="5">
    <source>
        <dbReference type="ARBA" id="ARBA00023124"/>
    </source>
</evidence>
<evidence type="ECO:0000256" key="4">
    <source>
        <dbReference type="ARBA" id="ARBA00022801"/>
    </source>
</evidence>
<feature type="region of interest" description="Disordered" evidence="9">
    <location>
        <begin position="22"/>
        <end position="41"/>
    </location>
</feature>
<keyword evidence="4 8" id="KW-0378">Hydrolase</keyword>
<dbReference type="PANTHER" id="PTHR13604">
    <property type="entry name" value="DC12-RELATED"/>
    <property type="match status" value="1"/>
</dbReference>
<dbReference type="AlphaFoldDB" id="A0A6N7XB60"/>
<evidence type="ECO:0000256" key="1">
    <source>
        <dbReference type="ARBA" id="ARBA00008136"/>
    </source>
</evidence>
<evidence type="ECO:0000256" key="2">
    <source>
        <dbReference type="ARBA" id="ARBA00022670"/>
    </source>
</evidence>
<dbReference type="GO" id="GO:0003697">
    <property type="term" value="F:single-stranded DNA binding"/>
    <property type="evidence" value="ECO:0007669"/>
    <property type="project" value="InterPro"/>
</dbReference>
<evidence type="ECO:0000256" key="9">
    <source>
        <dbReference type="SAM" id="MobiDB-lite"/>
    </source>
</evidence>
<keyword evidence="2 8" id="KW-0645">Protease</keyword>
<comment type="caution">
    <text evidence="10">The sequence shown here is derived from an EMBL/GenBank/DDBJ whole genome shotgun (WGS) entry which is preliminary data.</text>
</comment>
<keyword evidence="6" id="KW-0238">DNA-binding</keyword>
<keyword evidence="3" id="KW-0227">DNA damage</keyword>
<dbReference type="Gene3D" id="3.90.1680.10">
    <property type="entry name" value="SOS response associated peptidase-like"/>
    <property type="match status" value="1"/>
</dbReference>
<dbReference type="RefSeq" id="WP_154434984.1">
    <property type="nucleotide sequence ID" value="NZ_VUNC01000004.1"/>
</dbReference>
<dbReference type="Pfam" id="PF02586">
    <property type="entry name" value="SRAP"/>
    <property type="match status" value="1"/>
</dbReference>
<evidence type="ECO:0000313" key="11">
    <source>
        <dbReference type="Proteomes" id="UP000469325"/>
    </source>
</evidence>
<dbReference type="GO" id="GO:0006508">
    <property type="term" value="P:proteolysis"/>
    <property type="evidence" value="ECO:0007669"/>
    <property type="project" value="UniProtKB-KW"/>
</dbReference>
<organism evidence="10 11">
    <name type="scientific">Olsenella porci</name>
    <dbReference type="NCBI Taxonomy" id="2652279"/>
    <lineage>
        <taxon>Bacteria</taxon>
        <taxon>Bacillati</taxon>
        <taxon>Actinomycetota</taxon>
        <taxon>Coriobacteriia</taxon>
        <taxon>Coriobacteriales</taxon>
        <taxon>Atopobiaceae</taxon>
        <taxon>Olsenella</taxon>
    </lineage>
</organism>